<feature type="compositionally biased region" description="Polar residues" evidence="5">
    <location>
        <begin position="1"/>
        <end position="12"/>
    </location>
</feature>
<protein>
    <recommendedName>
        <fullName evidence="9">EamA domain-containing protein</fullName>
    </recommendedName>
</protein>
<keyword evidence="3 6" id="KW-1133">Transmembrane helix</keyword>
<keyword evidence="4 6" id="KW-0472">Membrane</keyword>
<feature type="transmembrane region" description="Helical" evidence="6">
    <location>
        <begin position="543"/>
        <end position="561"/>
    </location>
</feature>
<feature type="transmembrane region" description="Helical" evidence="6">
    <location>
        <begin position="446"/>
        <end position="463"/>
    </location>
</feature>
<evidence type="ECO:0000256" key="2">
    <source>
        <dbReference type="ARBA" id="ARBA00022692"/>
    </source>
</evidence>
<keyword evidence="2 6" id="KW-0812">Transmembrane</keyword>
<evidence type="ECO:0000313" key="7">
    <source>
        <dbReference type="EMBL" id="CAJ0571491.1"/>
    </source>
</evidence>
<feature type="transmembrane region" description="Helical" evidence="6">
    <location>
        <begin position="501"/>
        <end position="523"/>
    </location>
</feature>
<evidence type="ECO:0000256" key="1">
    <source>
        <dbReference type="ARBA" id="ARBA00004141"/>
    </source>
</evidence>
<evidence type="ECO:0000313" key="8">
    <source>
        <dbReference type="Proteomes" id="UP001177023"/>
    </source>
</evidence>
<feature type="transmembrane region" description="Helical" evidence="6">
    <location>
        <begin position="594"/>
        <end position="614"/>
    </location>
</feature>
<feature type="transmembrane region" description="Helical" evidence="6">
    <location>
        <begin position="419"/>
        <end position="439"/>
    </location>
</feature>
<evidence type="ECO:0008006" key="9">
    <source>
        <dbReference type="Google" id="ProtNLM"/>
    </source>
</evidence>
<accession>A0AA36CNE1</accession>
<feature type="transmembrane region" description="Helical" evidence="6">
    <location>
        <begin position="469"/>
        <end position="489"/>
    </location>
</feature>
<feature type="region of interest" description="Disordered" evidence="5">
    <location>
        <begin position="1"/>
        <end position="34"/>
    </location>
</feature>
<evidence type="ECO:0000256" key="3">
    <source>
        <dbReference type="ARBA" id="ARBA00022989"/>
    </source>
</evidence>
<proteinExistence type="predicted"/>
<dbReference type="PANTHER" id="PTHR23051:SF0">
    <property type="entry name" value="SOLUTE CARRIER FAMILY 35 MEMBER F5"/>
    <property type="match status" value="1"/>
</dbReference>
<keyword evidence="8" id="KW-1185">Reference proteome</keyword>
<sequence length="646" mass="72889">MITASTSALNDHNYSKEMDPGENPEDAQCGQPIPDQKAKNKILNDLKKAFDSQRVEITMVQYNLPENCKKPPIRPSRLFDCLVCERKKWERATGIKMNICLGCGNFAELWLPKSLSPICVDYLRSDRRVQLDFDYKCRTCRFRRLVENNYRGWWTRKSDLLALDKVERKRYEKIAAFQVLIMNTPTDITPGSYRFLNVRGPGEAGNEVVVVDAGFMPSPSHDLPDLVFRGSEERRRELGLSRRMLGLLILLVVNVLWVLSSELLRYIFIEEHFRRPFFVSWLKNCMLSVYILRYLLKKPGEPPTEKSYKILLEDLDLGDSLSVEGFETMTSSDNESTLEETRQRTIRFAEQREVRRMPDREADAARHARRPYDPTECTISCSWTIQRHIRWTLLFFAPMWLVCSFTFQTALAFTSVADLNLISSSSSLFVLVFAVCIPVDGQRFTLTKAILVALNLCGVALVSEFSLGFWGAFFAQISAVCYALYLTAYARYQSLYGTLDIDLMFGSIGLLAVLVGTPMLFVVDAAKLESLYPLPNQLQVGSTLLAGAFGTMLADYLWLLGAGMTDSLSASLSMTLSIPFSFLADAGLRGRIPTAIELIAACPITISFIGAALLEGKRETSRLVRTDRDGDTQELLIDTDTDEGAL</sequence>
<feature type="transmembrane region" description="Helical" evidence="6">
    <location>
        <begin position="393"/>
        <end position="413"/>
    </location>
</feature>
<dbReference type="GO" id="GO:0016020">
    <property type="term" value="C:membrane"/>
    <property type="evidence" value="ECO:0007669"/>
    <property type="project" value="UniProtKB-SubCell"/>
</dbReference>
<feature type="transmembrane region" description="Helical" evidence="6">
    <location>
        <begin position="568"/>
        <end position="588"/>
    </location>
</feature>
<evidence type="ECO:0000256" key="4">
    <source>
        <dbReference type="ARBA" id="ARBA00023136"/>
    </source>
</evidence>
<organism evidence="7 8">
    <name type="scientific">Mesorhabditis spiculigera</name>
    <dbReference type="NCBI Taxonomy" id="96644"/>
    <lineage>
        <taxon>Eukaryota</taxon>
        <taxon>Metazoa</taxon>
        <taxon>Ecdysozoa</taxon>
        <taxon>Nematoda</taxon>
        <taxon>Chromadorea</taxon>
        <taxon>Rhabditida</taxon>
        <taxon>Rhabditina</taxon>
        <taxon>Rhabditomorpha</taxon>
        <taxon>Rhabditoidea</taxon>
        <taxon>Rhabditidae</taxon>
        <taxon>Mesorhabditinae</taxon>
        <taxon>Mesorhabditis</taxon>
    </lineage>
</organism>
<dbReference type="AlphaFoldDB" id="A0AA36CNE1"/>
<dbReference type="EMBL" id="CATQJA010002567">
    <property type="protein sequence ID" value="CAJ0571491.1"/>
    <property type="molecule type" value="Genomic_DNA"/>
</dbReference>
<feature type="non-terminal residue" evidence="7">
    <location>
        <position position="1"/>
    </location>
</feature>
<gene>
    <name evidence="7" type="ORF">MSPICULIGERA_LOCUS9895</name>
</gene>
<evidence type="ECO:0000256" key="5">
    <source>
        <dbReference type="SAM" id="MobiDB-lite"/>
    </source>
</evidence>
<comment type="caution">
    <text evidence="7">The sequence shown here is derived from an EMBL/GenBank/DDBJ whole genome shotgun (WGS) entry which is preliminary data.</text>
</comment>
<reference evidence="7" key="1">
    <citation type="submission" date="2023-06" db="EMBL/GenBank/DDBJ databases">
        <authorList>
            <person name="Delattre M."/>
        </authorList>
    </citation>
    <scope>NUCLEOTIDE SEQUENCE</scope>
    <source>
        <strain evidence="7">AF72</strain>
    </source>
</reference>
<name>A0AA36CNE1_9BILA</name>
<dbReference type="PANTHER" id="PTHR23051">
    <property type="entry name" value="SOLUTE CARRIER FAMILY 35, MEMBER F5"/>
    <property type="match status" value="1"/>
</dbReference>
<comment type="subcellular location">
    <subcellularLocation>
        <location evidence="1">Membrane</location>
        <topology evidence="1">Multi-pass membrane protein</topology>
    </subcellularLocation>
</comment>
<evidence type="ECO:0000256" key="6">
    <source>
        <dbReference type="SAM" id="Phobius"/>
    </source>
</evidence>
<dbReference type="Proteomes" id="UP001177023">
    <property type="component" value="Unassembled WGS sequence"/>
</dbReference>
<feature type="transmembrane region" description="Helical" evidence="6">
    <location>
        <begin position="244"/>
        <end position="266"/>
    </location>
</feature>